<sequence>MTCVFCTGFFFFYHIEWLCVTDIKQMKARLKAVVFSLELSKSMTPCFLQWEGAGRGLSSPPELRLIL</sequence>
<dbReference type="EMBL" id="CM004404">
    <property type="protein sequence ID" value="OAY23071.1"/>
    <property type="molecule type" value="Genomic_DNA"/>
</dbReference>
<reference evidence="2 3" key="1">
    <citation type="submission" date="2016-02" db="EMBL/GenBank/DDBJ databases">
        <title>WGS assembly of Manihot esculenta.</title>
        <authorList>
            <person name="Bredeson J.V."/>
            <person name="Prochnik S.E."/>
            <person name="Lyons J.B."/>
            <person name="Schmutz J."/>
            <person name="Grimwood J."/>
            <person name="Vrebalov J."/>
            <person name="Bart R.S."/>
            <person name="Amuge T."/>
            <person name="Ferguson M.E."/>
            <person name="Green R."/>
            <person name="Putnam N."/>
            <person name="Stites J."/>
            <person name="Rounsley S."/>
            <person name="Rokhsar D.S."/>
        </authorList>
    </citation>
    <scope>NUCLEOTIDE SEQUENCE [LARGE SCALE GENOMIC DNA]</scope>
    <source>
        <strain evidence="3">cv. AM560-2</strain>
        <tissue evidence="2">Leaf</tissue>
    </source>
</reference>
<dbReference type="Gramene" id="Manes.18G049400.3.v8.1">
    <property type="protein sequence ID" value="Manes.18G049400.3.v8.1.CDS.1"/>
    <property type="gene ID" value="Manes.18G049400.v8.1"/>
</dbReference>
<evidence type="ECO:0000313" key="3">
    <source>
        <dbReference type="Proteomes" id="UP000091857"/>
    </source>
</evidence>
<name>A0A251IQR0_MANES</name>
<dbReference type="Proteomes" id="UP000091857">
    <property type="component" value="Chromosome 18"/>
</dbReference>
<accession>A0A251IQR0</accession>
<protein>
    <submittedName>
        <fullName evidence="2">Uncharacterized protein</fullName>
    </submittedName>
</protein>
<dbReference type="AlphaFoldDB" id="A0A251IQR0"/>
<organism evidence="2 3">
    <name type="scientific">Manihot esculenta</name>
    <name type="common">Cassava</name>
    <name type="synonym">Jatropha manihot</name>
    <dbReference type="NCBI Taxonomy" id="3983"/>
    <lineage>
        <taxon>Eukaryota</taxon>
        <taxon>Viridiplantae</taxon>
        <taxon>Streptophyta</taxon>
        <taxon>Embryophyta</taxon>
        <taxon>Tracheophyta</taxon>
        <taxon>Spermatophyta</taxon>
        <taxon>Magnoliopsida</taxon>
        <taxon>eudicotyledons</taxon>
        <taxon>Gunneridae</taxon>
        <taxon>Pentapetalae</taxon>
        <taxon>rosids</taxon>
        <taxon>fabids</taxon>
        <taxon>Malpighiales</taxon>
        <taxon>Euphorbiaceae</taxon>
        <taxon>Crotonoideae</taxon>
        <taxon>Manihoteae</taxon>
        <taxon>Manihot</taxon>
    </lineage>
</organism>
<feature type="chain" id="PRO_5011914098" evidence="1">
    <location>
        <begin position="18"/>
        <end position="67"/>
    </location>
</feature>
<gene>
    <name evidence="2" type="ORF">MANES_18G049400</name>
</gene>
<keyword evidence="1" id="KW-0732">Signal</keyword>
<proteinExistence type="predicted"/>
<evidence type="ECO:0000256" key="1">
    <source>
        <dbReference type="SAM" id="SignalP"/>
    </source>
</evidence>
<dbReference type="EMBL" id="CM004404">
    <property type="protein sequence ID" value="OAY23070.1"/>
    <property type="molecule type" value="Genomic_DNA"/>
</dbReference>
<keyword evidence="3" id="KW-1185">Reference proteome</keyword>
<feature type="signal peptide" evidence="1">
    <location>
        <begin position="1"/>
        <end position="17"/>
    </location>
</feature>
<evidence type="ECO:0000313" key="2">
    <source>
        <dbReference type="EMBL" id="OAY23071.1"/>
    </source>
</evidence>